<evidence type="ECO:0000313" key="4">
    <source>
        <dbReference type="Proteomes" id="UP000611640"/>
    </source>
</evidence>
<feature type="region of interest" description="Disordered" evidence="1">
    <location>
        <begin position="280"/>
        <end position="575"/>
    </location>
</feature>
<dbReference type="SUPFAM" id="SSF49464">
    <property type="entry name" value="Carboxypeptidase regulatory domain-like"/>
    <property type="match status" value="1"/>
</dbReference>
<dbReference type="GO" id="GO:0005975">
    <property type="term" value="P:carbohydrate metabolic process"/>
    <property type="evidence" value="ECO:0007669"/>
    <property type="project" value="UniProtKB-ARBA"/>
</dbReference>
<feature type="compositionally biased region" description="Low complexity" evidence="1">
    <location>
        <begin position="106"/>
        <end position="141"/>
    </location>
</feature>
<dbReference type="SUPFAM" id="SSF49478">
    <property type="entry name" value="Cna protein B-type domain"/>
    <property type="match status" value="2"/>
</dbReference>
<evidence type="ECO:0000313" key="3">
    <source>
        <dbReference type="EMBL" id="BCJ36998.1"/>
    </source>
</evidence>
<feature type="compositionally biased region" description="Low complexity" evidence="1">
    <location>
        <begin position="594"/>
        <end position="621"/>
    </location>
</feature>
<dbReference type="Gene3D" id="2.60.40.1120">
    <property type="entry name" value="Carboxypeptidase-like, regulatory domain"/>
    <property type="match status" value="2"/>
</dbReference>
<dbReference type="Proteomes" id="UP000611640">
    <property type="component" value="Chromosome"/>
</dbReference>
<gene>
    <name evidence="3" type="ORF">Athai_45010</name>
</gene>
<dbReference type="Gene3D" id="2.60.40.10">
    <property type="entry name" value="Immunoglobulins"/>
    <property type="match status" value="1"/>
</dbReference>
<dbReference type="KEGG" id="atl:Athai_45010"/>
<evidence type="ECO:0000256" key="2">
    <source>
        <dbReference type="SAM" id="Phobius"/>
    </source>
</evidence>
<feature type="region of interest" description="Disordered" evidence="1">
    <location>
        <begin position="224"/>
        <end position="259"/>
    </location>
</feature>
<reference evidence="3 4" key="1">
    <citation type="submission" date="2020-08" db="EMBL/GenBank/DDBJ databases">
        <title>Whole genome shotgun sequence of Actinocatenispora thailandica NBRC 105041.</title>
        <authorList>
            <person name="Komaki H."/>
            <person name="Tamura T."/>
        </authorList>
    </citation>
    <scope>NUCLEOTIDE SEQUENCE [LARGE SCALE GENOMIC DNA]</scope>
    <source>
        <strain evidence="3 4">NBRC 105041</strain>
    </source>
</reference>
<dbReference type="AlphaFoldDB" id="A0A7R7HZD3"/>
<feature type="compositionally biased region" description="Basic and acidic residues" evidence="1">
    <location>
        <begin position="622"/>
        <end position="653"/>
    </location>
</feature>
<keyword evidence="2" id="KW-1133">Transmembrane helix</keyword>
<feature type="region of interest" description="Disordered" evidence="1">
    <location>
        <begin position="594"/>
        <end position="675"/>
    </location>
</feature>
<dbReference type="EMBL" id="AP023355">
    <property type="protein sequence ID" value="BCJ36998.1"/>
    <property type="molecule type" value="Genomic_DNA"/>
</dbReference>
<name>A0A7R7HZD3_9ACTN</name>
<dbReference type="InterPro" id="IPR008969">
    <property type="entry name" value="CarboxyPept-like_regulatory"/>
</dbReference>
<feature type="compositionally biased region" description="Basic and acidic residues" evidence="1">
    <location>
        <begin position="693"/>
        <end position="710"/>
    </location>
</feature>
<feature type="region of interest" description="Disordered" evidence="1">
    <location>
        <begin position="693"/>
        <end position="718"/>
    </location>
</feature>
<feature type="compositionally biased region" description="Low complexity" evidence="1">
    <location>
        <begin position="426"/>
        <end position="462"/>
    </location>
</feature>
<organism evidence="3 4">
    <name type="scientific">Actinocatenispora thailandica</name>
    <dbReference type="NCBI Taxonomy" id="227318"/>
    <lineage>
        <taxon>Bacteria</taxon>
        <taxon>Bacillati</taxon>
        <taxon>Actinomycetota</taxon>
        <taxon>Actinomycetes</taxon>
        <taxon>Micromonosporales</taxon>
        <taxon>Micromonosporaceae</taxon>
        <taxon>Actinocatenispora</taxon>
    </lineage>
</organism>
<dbReference type="Pfam" id="PF13620">
    <property type="entry name" value="CarboxypepD_reg"/>
    <property type="match status" value="3"/>
</dbReference>
<feature type="transmembrane region" description="Helical" evidence="2">
    <location>
        <begin position="33"/>
        <end position="52"/>
    </location>
</feature>
<keyword evidence="4" id="KW-1185">Reference proteome</keyword>
<proteinExistence type="predicted"/>
<feature type="compositionally biased region" description="Gly residues" evidence="1">
    <location>
        <begin position="224"/>
        <end position="235"/>
    </location>
</feature>
<feature type="region of interest" description="Disordered" evidence="1">
    <location>
        <begin position="58"/>
        <end position="146"/>
    </location>
</feature>
<dbReference type="InterPro" id="IPR013783">
    <property type="entry name" value="Ig-like_fold"/>
</dbReference>
<keyword evidence="2" id="KW-0472">Membrane</keyword>
<protein>
    <submittedName>
        <fullName evidence="3">Uncharacterized protein</fullName>
    </submittedName>
</protein>
<evidence type="ECO:0000256" key="1">
    <source>
        <dbReference type="SAM" id="MobiDB-lite"/>
    </source>
</evidence>
<accession>A0A7R7HZD3</accession>
<keyword evidence="2" id="KW-0812">Transmembrane</keyword>
<feature type="compositionally biased region" description="Basic and acidic residues" evidence="1">
    <location>
        <begin position="471"/>
        <end position="481"/>
    </location>
</feature>
<sequence length="967" mass="93062">MLAGLIIGVLLAGAGLAVTGHIDQDRYGWRWPAGIGAGALLAAILLVLAATLHEPRHAPKPAATATEPVRPAAERDAVRAGGSARQAGDAAGPSRYAGGAHRSRTGAPPGAAGSHAARPDGGATAAPAGASPTTTGDAASTGTGGVSALGTEGVSALGTEGVSALGTEGVSALGTGGVSALGTGGVSALGTGGAFTAGTGGAFTAGTGGAFTAGTGGASPTSIGGAGATGTGRGSTGAAAAPASAGGGPAGADRVGSEVAGSGATFRRLAAVEPEEIDADWLTRSPAGPADGRGDGAVRDGTFFGGTVPAESMPVRAAGDSVSAESMPVRAAGDSVSAESMPVRAAGDSVSAESMPVRAAGDSVSAESMPVRAAGDSVSAESMPVRAAGDSVSAESMPVRAAGDSVSAEPAPGPATGDSGRTLAEAGGVSATDAGTAAGAGTSHPAAAGASSPAGAAALSVGDGAPDPADETGRPVERSRESGAAAGSGAGVDRYGTPLAASGAAVGGRTADSATAAGRHDAVPGPRDGASRPAPAVPVPAWAAADSGQPEPDGRPGTVRPGPAAAEEATVPGLLPDEAERIAAVRAKLAGVLPPGTVGWQVPGGTPGQPGRPAAGAAGPDSPRDPDRVASEPRDRVASEPRDRVASEPRDRVAGQFAGRPAPGLDGSSSSSGEHDAAVLRLTDLRHAPDDWDPHLDIDPERTTDLRRGEGTPVRGYVRAGATPVPHAAVTVIDLAGRQAGRDVSGTDGWYQLAVPRSGTYTLIARARGHQPLASVVAVDGAPVQLDLTLVGSAAIAGTVRLSGGASAVPAAVVSLMDASGAVLGAVTAGADGSFRFAELIGGGYTVVGNAPGYRPAAVPVTVPSTGTATVEVALTGDAVLVGIARGGRDHRPLADAQVTLLGEDGEVAGRCMTGPDGGYRFAGMPPGKYTLVASGYPTVSNALHLTAGARHDHDIMLGYQPDGTTG</sequence>